<proteinExistence type="predicted"/>
<dbReference type="OrthoDB" id="10307712at2759"/>
<evidence type="ECO:0000313" key="1">
    <source>
        <dbReference type="EMBL" id="GFR22631.1"/>
    </source>
</evidence>
<name>A0A8X6LTQ5_TRICU</name>
<accession>A0A8X6LTQ5</accession>
<dbReference type="AlphaFoldDB" id="A0A8X6LTQ5"/>
<comment type="caution">
    <text evidence="1">The sequence shown here is derived from an EMBL/GenBank/DDBJ whole genome shotgun (WGS) entry which is preliminary data.</text>
</comment>
<reference evidence="1" key="1">
    <citation type="submission" date="2020-07" db="EMBL/GenBank/DDBJ databases">
        <title>Multicomponent nature underlies the extraordinary mechanical properties of spider dragline silk.</title>
        <authorList>
            <person name="Kono N."/>
            <person name="Nakamura H."/>
            <person name="Mori M."/>
            <person name="Yoshida Y."/>
            <person name="Ohtoshi R."/>
            <person name="Malay A.D."/>
            <person name="Moran D.A.P."/>
            <person name="Tomita M."/>
            <person name="Numata K."/>
            <person name="Arakawa K."/>
        </authorList>
    </citation>
    <scope>NUCLEOTIDE SEQUENCE</scope>
</reference>
<dbReference type="Proteomes" id="UP000887116">
    <property type="component" value="Unassembled WGS sequence"/>
</dbReference>
<evidence type="ECO:0000313" key="2">
    <source>
        <dbReference type="Proteomes" id="UP000887116"/>
    </source>
</evidence>
<gene>
    <name evidence="1" type="ORF">TNCT_346461</name>
</gene>
<protein>
    <submittedName>
        <fullName evidence="1">Uncharacterized protein</fullName>
    </submittedName>
</protein>
<keyword evidence="2" id="KW-1185">Reference proteome</keyword>
<dbReference type="EMBL" id="BMAO01028183">
    <property type="protein sequence ID" value="GFR22631.1"/>
    <property type="molecule type" value="Genomic_DNA"/>
</dbReference>
<sequence>MYNECYASKPGAGLDFEERHYHFAVERRCPTKVITAREGERAGDRSSTAKFLGDSQKENVLRHVYSTNSVLVFFPFPSMKLFFLHGPRCLRATSSFYD</sequence>
<organism evidence="1 2">
    <name type="scientific">Trichonephila clavata</name>
    <name type="common">Joro spider</name>
    <name type="synonym">Nephila clavata</name>
    <dbReference type="NCBI Taxonomy" id="2740835"/>
    <lineage>
        <taxon>Eukaryota</taxon>
        <taxon>Metazoa</taxon>
        <taxon>Ecdysozoa</taxon>
        <taxon>Arthropoda</taxon>
        <taxon>Chelicerata</taxon>
        <taxon>Arachnida</taxon>
        <taxon>Araneae</taxon>
        <taxon>Araneomorphae</taxon>
        <taxon>Entelegynae</taxon>
        <taxon>Araneoidea</taxon>
        <taxon>Nephilidae</taxon>
        <taxon>Trichonephila</taxon>
    </lineage>
</organism>